<evidence type="ECO:0000256" key="1">
    <source>
        <dbReference type="ARBA" id="ARBA00022741"/>
    </source>
</evidence>
<dbReference type="Pfam" id="PF00271">
    <property type="entry name" value="Helicase_C"/>
    <property type="match status" value="1"/>
</dbReference>
<dbReference type="PANTHER" id="PTHR45626">
    <property type="entry name" value="TRANSCRIPTION TERMINATION FACTOR 2-RELATED"/>
    <property type="match status" value="1"/>
</dbReference>
<dbReference type="AlphaFoldDB" id="A0AAD9H9D5"/>
<comment type="caution">
    <text evidence="5">The sequence shown here is derived from an EMBL/GenBank/DDBJ whole genome shotgun (WGS) entry which is preliminary data.</text>
</comment>
<organism evidence="5 6">
    <name type="scientific">Colletotrichum zoysiae</name>
    <dbReference type="NCBI Taxonomy" id="1216348"/>
    <lineage>
        <taxon>Eukaryota</taxon>
        <taxon>Fungi</taxon>
        <taxon>Dikarya</taxon>
        <taxon>Ascomycota</taxon>
        <taxon>Pezizomycotina</taxon>
        <taxon>Sordariomycetes</taxon>
        <taxon>Hypocreomycetidae</taxon>
        <taxon>Glomerellales</taxon>
        <taxon>Glomerellaceae</taxon>
        <taxon>Colletotrichum</taxon>
        <taxon>Colletotrichum graminicola species complex</taxon>
    </lineage>
</organism>
<dbReference type="InterPro" id="IPR027417">
    <property type="entry name" value="P-loop_NTPase"/>
</dbReference>
<evidence type="ECO:0000259" key="4">
    <source>
        <dbReference type="PROSITE" id="PS51194"/>
    </source>
</evidence>
<dbReference type="Proteomes" id="UP001232148">
    <property type="component" value="Unassembled WGS sequence"/>
</dbReference>
<dbReference type="GO" id="GO:0006281">
    <property type="term" value="P:DNA repair"/>
    <property type="evidence" value="ECO:0007669"/>
    <property type="project" value="TreeGrafter"/>
</dbReference>
<feature type="non-terminal residue" evidence="5">
    <location>
        <position position="1"/>
    </location>
</feature>
<reference evidence="5" key="1">
    <citation type="submission" date="2021-06" db="EMBL/GenBank/DDBJ databases">
        <title>Comparative genomics, transcriptomics and evolutionary studies reveal genomic signatures of adaptation to plant cell wall in hemibiotrophic fungi.</title>
        <authorList>
            <consortium name="DOE Joint Genome Institute"/>
            <person name="Baroncelli R."/>
            <person name="Diaz J.F."/>
            <person name="Benocci T."/>
            <person name="Peng M."/>
            <person name="Battaglia E."/>
            <person name="Haridas S."/>
            <person name="Andreopoulos W."/>
            <person name="Labutti K."/>
            <person name="Pangilinan J."/>
            <person name="Floch G.L."/>
            <person name="Makela M.R."/>
            <person name="Henrissat B."/>
            <person name="Grigoriev I.V."/>
            <person name="Crouch J.A."/>
            <person name="De Vries R.P."/>
            <person name="Sukno S.A."/>
            <person name="Thon M.R."/>
        </authorList>
    </citation>
    <scope>NUCLEOTIDE SEQUENCE</scope>
    <source>
        <strain evidence="5">MAFF235873</strain>
    </source>
</reference>
<evidence type="ECO:0000313" key="5">
    <source>
        <dbReference type="EMBL" id="KAK2024653.1"/>
    </source>
</evidence>
<dbReference type="GO" id="GO:0016787">
    <property type="term" value="F:hydrolase activity"/>
    <property type="evidence" value="ECO:0007669"/>
    <property type="project" value="UniProtKB-KW"/>
</dbReference>
<dbReference type="InterPro" id="IPR001650">
    <property type="entry name" value="Helicase_C-like"/>
</dbReference>
<dbReference type="SUPFAM" id="SSF52540">
    <property type="entry name" value="P-loop containing nucleoside triphosphate hydrolases"/>
    <property type="match status" value="1"/>
</dbReference>
<proteinExistence type="predicted"/>
<gene>
    <name evidence="5" type="ORF">LX32DRAFT_598385</name>
</gene>
<dbReference type="EMBL" id="MU842958">
    <property type="protein sequence ID" value="KAK2024653.1"/>
    <property type="molecule type" value="Genomic_DNA"/>
</dbReference>
<evidence type="ECO:0000256" key="2">
    <source>
        <dbReference type="ARBA" id="ARBA00022801"/>
    </source>
</evidence>
<dbReference type="GO" id="GO:0005634">
    <property type="term" value="C:nucleus"/>
    <property type="evidence" value="ECO:0007669"/>
    <property type="project" value="TreeGrafter"/>
</dbReference>
<dbReference type="SMART" id="SM00490">
    <property type="entry name" value="HELICc"/>
    <property type="match status" value="1"/>
</dbReference>
<keyword evidence="6" id="KW-1185">Reference proteome</keyword>
<feature type="domain" description="Helicase C-terminal" evidence="4">
    <location>
        <begin position="1"/>
        <end position="123"/>
    </location>
</feature>
<name>A0AAD9H9D5_9PEZI</name>
<keyword evidence="1" id="KW-0547">Nucleotide-binding</keyword>
<dbReference type="CDD" id="cd18793">
    <property type="entry name" value="SF2_C_SNF"/>
    <property type="match status" value="1"/>
</dbReference>
<dbReference type="InterPro" id="IPR050628">
    <property type="entry name" value="SNF2_RAD54_helicase_TF"/>
</dbReference>
<evidence type="ECO:0000313" key="6">
    <source>
        <dbReference type="Proteomes" id="UP001232148"/>
    </source>
</evidence>
<dbReference type="GO" id="GO:0008094">
    <property type="term" value="F:ATP-dependent activity, acting on DNA"/>
    <property type="evidence" value="ECO:0007669"/>
    <property type="project" value="TreeGrafter"/>
</dbReference>
<dbReference type="Gene3D" id="3.40.50.300">
    <property type="entry name" value="P-loop containing nucleotide triphosphate hydrolases"/>
    <property type="match status" value="1"/>
</dbReference>
<accession>A0AAD9H9D5</accession>
<evidence type="ECO:0000256" key="3">
    <source>
        <dbReference type="ARBA" id="ARBA00022840"/>
    </source>
</evidence>
<dbReference type="GO" id="GO:0005524">
    <property type="term" value="F:ATP binding"/>
    <property type="evidence" value="ECO:0007669"/>
    <property type="project" value="UniProtKB-KW"/>
</dbReference>
<keyword evidence="3" id="KW-0067">ATP-binding</keyword>
<keyword evidence="2" id="KW-0378">Hydrolase</keyword>
<dbReference type="InterPro" id="IPR049730">
    <property type="entry name" value="SNF2/RAD54-like_C"/>
</dbReference>
<protein>
    <recommendedName>
        <fullName evidence="4">Helicase C-terminal domain-containing protein</fullName>
    </recommendedName>
</protein>
<sequence length="148" mass="16525">DTDLRCVQIDGKVSTKRRNAIIKDFSSPGGAQVLLLSLGCGATGLTLTAASRAYLLEPQWNPSIEEQALARIHRLGQTREVTTIRYVIKDSIEQVRAYSSVFWFARAKPSLQYVLDVQNGKLDLMSMLLSSRPATEGQIRERMMVRSP</sequence>
<dbReference type="PROSITE" id="PS51194">
    <property type="entry name" value="HELICASE_CTER"/>
    <property type="match status" value="1"/>
</dbReference>
<dbReference type="PANTHER" id="PTHR45626:SF22">
    <property type="entry name" value="DNA REPAIR PROTEIN RAD5"/>
    <property type="match status" value="1"/>
</dbReference>